<dbReference type="OrthoDB" id="88363at2"/>
<evidence type="ECO:0000313" key="3">
    <source>
        <dbReference type="Proteomes" id="UP000515847"/>
    </source>
</evidence>
<evidence type="ECO:0000259" key="1">
    <source>
        <dbReference type="Pfam" id="PF12986"/>
    </source>
</evidence>
<name>A0A7G6E1M3_THEFR</name>
<keyword evidence="3" id="KW-1185">Reference proteome</keyword>
<protein>
    <submittedName>
        <fullName evidence="2">DUF3870 domain-containing protein</fullName>
    </submittedName>
</protein>
<dbReference type="RefSeq" id="WP_034423856.1">
    <property type="nucleotide sequence ID" value="NZ_CP045798.1"/>
</dbReference>
<reference evidence="2 3" key="1">
    <citation type="journal article" date="2019" name="Front. Microbiol.">
        <title>Thermoanaerosceptrum fracticalcis gen. nov. sp. nov., a Novel Fumarate-Fermenting Microorganism From a Deep Fractured Carbonate Aquifer of the US Great Basin.</title>
        <authorList>
            <person name="Hamilton-Brehm S.D."/>
            <person name="Stewart L.E."/>
            <person name="Zavarin M."/>
            <person name="Caldwell M."/>
            <person name="Lawson P.A."/>
            <person name="Onstott T.C."/>
            <person name="Grzymski J."/>
            <person name="Neveux I."/>
            <person name="Lollar B.S."/>
            <person name="Russell C.E."/>
            <person name="Moser D.P."/>
        </authorList>
    </citation>
    <scope>NUCLEOTIDE SEQUENCE [LARGE SCALE GENOMIC DNA]</scope>
    <source>
        <strain evidence="2 3">DRI-13</strain>
    </source>
</reference>
<accession>A0A7G6E1M3</accession>
<feature type="domain" description="DUF3870" evidence="1">
    <location>
        <begin position="11"/>
        <end position="98"/>
    </location>
</feature>
<proteinExistence type="predicted"/>
<dbReference type="Pfam" id="PF12986">
    <property type="entry name" value="DUF3870"/>
    <property type="match status" value="1"/>
</dbReference>
<dbReference type="EMBL" id="CP045798">
    <property type="protein sequence ID" value="QNB45977.1"/>
    <property type="molecule type" value="Genomic_DNA"/>
</dbReference>
<sequence>MADTLFFSAQTKPAAGLTVEKLYGVLTIAMEIDPEDSRILDAECTFSTAVARTFFSKLVVQKNLLDDIQNILESIEKRYKGEVRKALVVGIKKIYRDYLAWRNAHPSVT</sequence>
<dbReference type="InterPro" id="IPR024617">
    <property type="entry name" value="DUF3870"/>
</dbReference>
<dbReference type="AlphaFoldDB" id="A0A7G6E1M3"/>
<evidence type="ECO:0000313" key="2">
    <source>
        <dbReference type="EMBL" id="QNB45977.1"/>
    </source>
</evidence>
<dbReference type="Proteomes" id="UP000515847">
    <property type="component" value="Chromosome"/>
</dbReference>
<dbReference type="KEGG" id="tfr:BR63_06405"/>
<gene>
    <name evidence="2" type="ORF">BR63_06405</name>
</gene>
<organism evidence="2 3">
    <name type="scientific">Thermanaerosceptrum fracticalcis</name>
    <dbReference type="NCBI Taxonomy" id="1712410"/>
    <lineage>
        <taxon>Bacteria</taxon>
        <taxon>Bacillati</taxon>
        <taxon>Bacillota</taxon>
        <taxon>Clostridia</taxon>
        <taxon>Eubacteriales</taxon>
        <taxon>Peptococcaceae</taxon>
        <taxon>Thermanaerosceptrum</taxon>
    </lineage>
</organism>